<evidence type="ECO:0000313" key="2">
    <source>
        <dbReference type="EMBL" id="MBE5918629.1"/>
    </source>
</evidence>
<reference evidence="2" key="1">
    <citation type="submission" date="2019-04" db="EMBL/GenBank/DDBJ databases">
        <title>Evolution of Biomass-Degrading Anaerobic Consortia Revealed by Metagenomics.</title>
        <authorList>
            <person name="Peng X."/>
        </authorList>
    </citation>
    <scope>NUCLEOTIDE SEQUENCE</scope>
    <source>
        <strain evidence="2">SIG311</strain>
    </source>
</reference>
<comment type="caution">
    <text evidence="2">The sequence shown here is derived from an EMBL/GenBank/DDBJ whole genome shotgun (WGS) entry which is preliminary data.</text>
</comment>
<protein>
    <submittedName>
        <fullName evidence="2">Glycosyltransferase family 2 protein</fullName>
    </submittedName>
</protein>
<name>A0A927YLB7_9FIRM</name>
<dbReference type="Pfam" id="PF00535">
    <property type="entry name" value="Glycos_transf_2"/>
    <property type="match status" value="1"/>
</dbReference>
<proteinExistence type="predicted"/>
<dbReference type="CDD" id="cd00761">
    <property type="entry name" value="Glyco_tranf_GTA_type"/>
    <property type="match status" value="1"/>
</dbReference>
<dbReference type="EMBL" id="SVER01000004">
    <property type="protein sequence ID" value="MBE5918629.1"/>
    <property type="molecule type" value="Genomic_DNA"/>
</dbReference>
<accession>A0A927YLB7</accession>
<evidence type="ECO:0000313" key="3">
    <source>
        <dbReference type="Proteomes" id="UP000766246"/>
    </source>
</evidence>
<dbReference type="SUPFAM" id="SSF53448">
    <property type="entry name" value="Nucleotide-diphospho-sugar transferases"/>
    <property type="match status" value="1"/>
</dbReference>
<dbReference type="Gene3D" id="3.90.550.10">
    <property type="entry name" value="Spore Coat Polysaccharide Biosynthesis Protein SpsA, Chain A"/>
    <property type="match status" value="1"/>
</dbReference>
<sequence length="276" mass="31570">MKTALSTVIYKQAHPYLQDLLTSVDNQSDKDFDLLIINDNYTKEELEEVETQIRNTVHGINIHIEDISDKHLSIAGTRIEMLKTAKSLGYDNIVLVDADDTISPTRMESFIKSFELDKDRVFFYNKFVTETGKDVFKTLPDAVEDIKPIAQANFLGLSNTGIRLTSLNADFLDSLNEGAVAVFDWYLFSRIIMDIGTGAYVDNASTIYRIYDDNTAGTTRDLNKEYDVKTTHYNNLAKRYDYFKQLSAKLSKIDKSTLMLSNNHQGYWWSDISMED</sequence>
<dbReference type="Proteomes" id="UP000766246">
    <property type="component" value="Unassembled WGS sequence"/>
</dbReference>
<organism evidence="2 3">
    <name type="scientific">Pseudobutyrivibrio ruminis</name>
    <dbReference type="NCBI Taxonomy" id="46206"/>
    <lineage>
        <taxon>Bacteria</taxon>
        <taxon>Bacillati</taxon>
        <taxon>Bacillota</taxon>
        <taxon>Clostridia</taxon>
        <taxon>Lachnospirales</taxon>
        <taxon>Lachnospiraceae</taxon>
        <taxon>Pseudobutyrivibrio</taxon>
    </lineage>
</organism>
<gene>
    <name evidence="2" type="ORF">E7272_02185</name>
</gene>
<evidence type="ECO:0000259" key="1">
    <source>
        <dbReference type="Pfam" id="PF00535"/>
    </source>
</evidence>
<dbReference type="InterPro" id="IPR029044">
    <property type="entry name" value="Nucleotide-diphossugar_trans"/>
</dbReference>
<dbReference type="InterPro" id="IPR001173">
    <property type="entry name" value="Glyco_trans_2-like"/>
</dbReference>
<dbReference type="AlphaFoldDB" id="A0A927YLB7"/>
<feature type="domain" description="Glycosyltransferase 2-like" evidence="1">
    <location>
        <begin position="12"/>
        <end position="134"/>
    </location>
</feature>